<feature type="region of interest" description="Disordered" evidence="3">
    <location>
        <begin position="155"/>
        <end position="178"/>
    </location>
</feature>
<evidence type="ECO:0000256" key="3">
    <source>
        <dbReference type="SAM" id="MobiDB-lite"/>
    </source>
</evidence>
<evidence type="ECO:0000256" key="2">
    <source>
        <dbReference type="ARBA" id="ARBA00022737"/>
    </source>
</evidence>
<sequence length="244" mass="27793">MDLGVKSKEEVEDYLQNIGIEYRFQCYSEKRPDGCHRLGDFMESVARDFEKASIVYQQNCDTNNYAHSCFKFGNYKMLGRGCEPNAEVAFAAHQKACYNKYPVGCYQAALLRWTGQLGAKQDKELGKKLFEEGCSQNDAESCYYLSTMYLPDVKSRKKQQAQSSSEPPEERSPAEKENDRKAFEYSQKACNLNHIYACANLHQLFKRGLGCEKNDELADQAKRKAIALRDSYQRPGEGVVFGQA</sequence>
<gene>
    <name evidence="4" type="primary">RvY_04748-1</name>
    <name evidence="4" type="synonym">RvY_04748.1</name>
    <name evidence="4" type="ORF">RvY_04748</name>
</gene>
<dbReference type="GO" id="GO:0005758">
    <property type="term" value="C:mitochondrial intermembrane space"/>
    <property type="evidence" value="ECO:0007669"/>
    <property type="project" value="TreeGrafter"/>
</dbReference>
<dbReference type="Proteomes" id="UP000186922">
    <property type="component" value="Unassembled WGS sequence"/>
</dbReference>
<evidence type="ECO:0000256" key="1">
    <source>
        <dbReference type="ARBA" id="ARBA00008486"/>
    </source>
</evidence>
<comment type="similarity">
    <text evidence="1">Belongs to the hcp beta-lactamase family.</text>
</comment>
<dbReference type="PANTHER" id="PTHR13891:SF1">
    <property type="entry name" value="CYTOCHROME C OXIDASE ASSEMBLY FACTOR 7"/>
    <property type="match status" value="1"/>
</dbReference>
<proteinExistence type="inferred from homology"/>
<organism evidence="4 5">
    <name type="scientific">Ramazzottius varieornatus</name>
    <name type="common">Water bear</name>
    <name type="synonym">Tardigrade</name>
    <dbReference type="NCBI Taxonomy" id="947166"/>
    <lineage>
        <taxon>Eukaryota</taxon>
        <taxon>Metazoa</taxon>
        <taxon>Ecdysozoa</taxon>
        <taxon>Tardigrada</taxon>
        <taxon>Eutardigrada</taxon>
        <taxon>Parachela</taxon>
        <taxon>Hypsibioidea</taxon>
        <taxon>Ramazzottiidae</taxon>
        <taxon>Ramazzottius</taxon>
    </lineage>
</organism>
<protein>
    <recommendedName>
        <fullName evidence="6">Cytochrome c oxidase assembly factor 7 homolog</fullName>
    </recommendedName>
</protein>
<feature type="compositionally biased region" description="Basic and acidic residues" evidence="3">
    <location>
        <begin position="168"/>
        <end position="178"/>
    </location>
</feature>
<comment type="caution">
    <text evidence="4">The sequence shown here is derived from an EMBL/GenBank/DDBJ whole genome shotgun (WGS) entry which is preliminary data.</text>
</comment>
<dbReference type="PANTHER" id="PTHR13891">
    <property type="entry name" value="CYTOCHROME C OXIDASE ASSEMBLY FACTOR 7"/>
    <property type="match status" value="1"/>
</dbReference>
<dbReference type="InterPro" id="IPR011990">
    <property type="entry name" value="TPR-like_helical_dom_sf"/>
</dbReference>
<dbReference type="EMBL" id="BDGG01000002">
    <property type="protein sequence ID" value="GAU92700.1"/>
    <property type="molecule type" value="Genomic_DNA"/>
</dbReference>
<evidence type="ECO:0008006" key="6">
    <source>
        <dbReference type="Google" id="ProtNLM"/>
    </source>
</evidence>
<dbReference type="AlphaFoldDB" id="A0A1D1UVZ1"/>
<dbReference type="SUPFAM" id="SSF81901">
    <property type="entry name" value="HCP-like"/>
    <property type="match status" value="2"/>
</dbReference>
<keyword evidence="5" id="KW-1185">Reference proteome</keyword>
<reference evidence="4 5" key="1">
    <citation type="journal article" date="2016" name="Nat. Commun.">
        <title>Extremotolerant tardigrade genome and improved radiotolerance of human cultured cells by tardigrade-unique protein.</title>
        <authorList>
            <person name="Hashimoto T."/>
            <person name="Horikawa D.D."/>
            <person name="Saito Y."/>
            <person name="Kuwahara H."/>
            <person name="Kozuka-Hata H."/>
            <person name="Shin-I T."/>
            <person name="Minakuchi Y."/>
            <person name="Ohishi K."/>
            <person name="Motoyama A."/>
            <person name="Aizu T."/>
            <person name="Enomoto A."/>
            <person name="Kondo K."/>
            <person name="Tanaka S."/>
            <person name="Hara Y."/>
            <person name="Koshikawa S."/>
            <person name="Sagara H."/>
            <person name="Miura T."/>
            <person name="Yokobori S."/>
            <person name="Miyagawa K."/>
            <person name="Suzuki Y."/>
            <person name="Kubo T."/>
            <person name="Oyama M."/>
            <person name="Kohara Y."/>
            <person name="Fujiyama A."/>
            <person name="Arakawa K."/>
            <person name="Katayama T."/>
            <person name="Toyoda A."/>
            <person name="Kunieda T."/>
        </authorList>
    </citation>
    <scope>NUCLEOTIDE SEQUENCE [LARGE SCALE GENOMIC DNA]</scope>
    <source>
        <strain evidence="4 5">YOKOZUNA-1</strain>
    </source>
</reference>
<dbReference type="InterPro" id="IPR006597">
    <property type="entry name" value="Sel1-like"/>
</dbReference>
<dbReference type="InterPro" id="IPR040239">
    <property type="entry name" value="HcpB-like"/>
</dbReference>
<dbReference type="Gene3D" id="1.25.40.10">
    <property type="entry name" value="Tetratricopeptide repeat domain"/>
    <property type="match status" value="1"/>
</dbReference>
<evidence type="ECO:0000313" key="5">
    <source>
        <dbReference type="Proteomes" id="UP000186922"/>
    </source>
</evidence>
<name>A0A1D1UVZ1_RAMVA</name>
<dbReference type="STRING" id="947166.A0A1D1UVZ1"/>
<dbReference type="SMART" id="SM00671">
    <property type="entry name" value="SEL1"/>
    <property type="match status" value="5"/>
</dbReference>
<dbReference type="Pfam" id="PF08238">
    <property type="entry name" value="Sel1"/>
    <property type="match status" value="4"/>
</dbReference>
<evidence type="ECO:0000313" key="4">
    <source>
        <dbReference type="EMBL" id="GAU92700.1"/>
    </source>
</evidence>
<accession>A0A1D1UVZ1</accession>
<keyword evidence="2" id="KW-0677">Repeat</keyword>
<dbReference type="OrthoDB" id="272077at2759"/>